<dbReference type="GeneID" id="114331316"/>
<name>A0ABM5IMR0_DIAVI</name>
<reference evidence="3" key="1">
    <citation type="submission" date="2025-05" db="UniProtKB">
        <authorList>
            <consortium name="EnsemblMetazoa"/>
        </authorList>
    </citation>
    <scope>IDENTIFICATION</scope>
</reference>
<dbReference type="RefSeq" id="XP_028136647.2">
    <property type="nucleotide sequence ID" value="XM_028280846.2"/>
</dbReference>
<sequence length="1121" mass="124072">MVRYRFLFPLIFWIVICTKCEDVQKTAEDRTIRELKPPDKLILQKSEPYLIKKEEPSFLSKVASWIFPFGNSKKDQTTAEGGFGKYQYLPPPNNQDDKDCTPCNLEPWIPIAGHSNIRNNVYHNSISSPSLSNFLPNAPSGLYGAPQPQYGPPKPEYGPPKPEYGPPKPEYGPPKPEYGPPKPEYGPPKPEYGPPKQEYSPPNPTYGAPQPVYIPPKPNPTYDLPLPSIPQQNNYIPPGDIFIADYMLPPPINFKMPSLLYIPSKNGFSSPPKNIFRPPPKEFYGQPPKDISRPSFSGWYPPPPKDIYSSPLNPGRPFNPKRDYGPPKPNYGLPKPNYNSAPAQSYGTPNIPEQAIPNVQYGAPNEQYGPPNTQYGPPSSQYGPPNSQYGPPNVQYGPPNSQYGPPPEFLAPPTQTSQSTILQPVPNSFSTQDSISQSFVPPQSTSPFSSVGSKVPDAFLNQHNAQNSFNPNIGPSAPQSTGLSDNFPSGFSNIPLESGRIPPPYPSDSYGNPVTGDSIDTHNIPFDSLPAPSGDSDNSQAYVNQHFPNLSPMPVPPRYEFRNFHKNQQKPVDSVQVQQSVKVADFVASIEHPIKVVQSPLIELQVVEQPNQNYPEPITYNRIAKTHYSPGKDQGTSPNHIKPFKLSENPIVVDDTNTAASNINSTVASPNGFQVKRNNDKDVFVPTLNTFSAVTPTGKTESNEELIKNFLINNGLVGDDKSRIQYQNSTFKGPTLDYNDWVPKFQPPSIPSSMLPPPAHFKPTWPPQPSTQKPKQIIIPYTNNKIGNHQNAYRNFLESYSTLVPVYTPPMPTEQSDWSKYLNDIQTTKLTKVSGKPFSSSSTAVYNIKDLLGANTRNPQDPVKLPYDVISLQKNIDHWTHQSFSAGKNEEKSVPPKQIPGDYFTTKANNDATTASNDIFDHHLAESSRKETFSAHTDIESNLIVAAESPLPESTTAVATTAKGHLLTDYQRSSWKSAYVTVSPYTKEKVYVVTPQAYSFVTASPAISWSMAPKVQNGTNNNITLDARKFSIRIEPQNKESREKMQKDKKTSVKVVYSEWPHLINDLQPTTIKPTSSHPLFGLMGISAYTPPANATVETFVGHSRVATVVTPPTRGLSEKG</sequence>
<proteinExistence type="predicted"/>
<feature type="compositionally biased region" description="Pro residues" evidence="1">
    <location>
        <begin position="149"/>
        <end position="193"/>
    </location>
</feature>
<feature type="compositionally biased region" description="Polar residues" evidence="1">
    <location>
        <begin position="413"/>
        <end position="451"/>
    </location>
</feature>
<feature type="compositionally biased region" description="Polar residues" evidence="1">
    <location>
        <begin position="469"/>
        <end position="492"/>
    </location>
</feature>
<keyword evidence="2" id="KW-0732">Signal</keyword>
<evidence type="ECO:0008006" key="5">
    <source>
        <dbReference type="Google" id="ProtNLM"/>
    </source>
</evidence>
<keyword evidence="4" id="KW-1185">Reference proteome</keyword>
<evidence type="ECO:0000256" key="2">
    <source>
        <dbReference type="SAM" id="SignalP"/>
    </source>
</evidence>
<organism evidence="3 4">
    <name type="scientific">Diabrotica virgifera virgifera</name>
    <name type="common">western corn rootworm</name>
    <dbReference type="NCBI Taxonomy" id="50390"/>
    <lineage>
        <taxon>Eukaryota</taxon>
        <taxon>Metazoa</taxon>
        <taxon>Ecdysozoa</taxon>
        <taxon>Arthropoda</taxon>
        <taxon>Hexapoda</taxon>
        <taxon>Insecta</taxon>
        <taxon>Pterygota</taxon>
        <taxon>Neoptera</taxon>
        <taxon>Endopterygota</taxon>
        <taxon>Coleoptera</taxon>
        <taxon>Polyphaga</taxon>
        <taxon>Cucujiformia</taxon>
        <taxon>Chrysomeloidea</taxon>
        <taxon>Chrysomelidae</taxon>
        <taxon>Galerucinae</taxon>
        <taxon>Diabroticina</taxon>
        <taxon>Diabroticites</taxon>
        <taxon>Diabrotica</taxon>
    </lineage>
</organism>
<feature type="region of interest" description="Disordered" evidence="1">
    <location>
        <begin position="469"/>
        <end position="506"/>
    </location>
</feature>
<dbReference type="Proteomes" id="UP001652700">
    <property type="component" value="Unplaced"/>
</dbReference>
<evidence type="ECO:0000313" key="3">
    <source>
        <dbReference type="EnsemblMetazoa" id="XP_028136647.2"/>
    </source>
</evidence>
<feature type="region of interest" description="Disordered" evidence="1">
    <location>
        <begin position="138"/>
        <end position="223"/>
    </location>
</feature>
<protein>
    <recommendedName>
        <fullName evidence="5">Adhesive plaque matrix protein-like</fullName>
    </recommendedName>
</protein>
<feature type="signal peptide" evidence="2">
    <location>
        <begin position="1"/>
        <end position="20"/>
    </location>
</feature>
<feature type="region of interest" description="Disordered" evidence="1">
    <location>
        <begin position="272"/>
        <end position="451"/>
    </location>
</feature>
<dbReference type="EnsemblMetazoa" id="XM_028280846.2">
    <property type="protein sequence ID" value="XP_028136647.2"/>
    <property type="gene ID" value="LOC114331316"/>
</dbReference>
<evidence type="ECO:0000313" key="4">
    <source>
        <dbReference type="Proteomes" id="UP001652700"/>
    </source>
</evidence>
<evidence type="ECO:0000256" key="1">
    <source>
        <dbReference type="SAM" id="MobiDB-lite"/>
    </source>
</evidence>
<feature type="compositionally biased region" description="Polar residues" evidence="1">
    <location>
        <begin position="337"/>
        <end position="348"/>
    </location>
</feature>
<accession>A0ABM5IMR0</accession>
<feature type="chain" id="PRO_5045941141" description="Adhesive plaque matrix protein-like" evidence="2">
    <location>
        <begin position="21"/>
        <end position="1121"/>
    </location>
</feature>
<feature type="compositionally biased region" description="Polar residues" evidence="1">
    <location>
        <begin position="370"/>
        <end position="390"/>
    </location>
</feature>